<protein>
    <submittedName>
        <fullName evidence="2">Uncharacterized protein</fullName>
    </submittedName>
</protein>
<feature type="non-terminal residue" evidence="2">
    <location>
        <position position="1"/>
    </location>
</feature>
<evidence type="ECO:0000256" key="1">
    <source>
        <dbReference type="SAM" id="MobiDB-lite"/>
    </source>
</evidence>
<organism evidence="2 3">
    <name type="scientific">Allacma fusca</name>
    <dbReference type="NCBI Taxonomy" id="39272"/>
    <lineage>
        <taxon>Eukaryota</taxon>
        <taxon>Metazoa</taxon>
        <taxon>Ecdysozoa</taxon>
        <taxon>Arthropoda</taxon>
        <taxon>Hexapoda</taxon>
        <taxon>Collembola</taxon>
        <taxon>Symphypleona</taxon>
        <taxon>Sminthuridae</taxon>
        <taxon>Allacma</taxon>
    </lineage>
</organism>
<feature type="compositionally biased region" description="Basic residues" evidence="1">
    <location>
        <begin position="208"/>
        <end position="217"/>
    </location>
</feature>
<reference evidence="2" key="1">
    <citation type="submission" date="2021-06" db="EMBL/GenBank/DDBJ databases">
        <authorList>
            <person name="Hodson N. C."/>
            <person name="Mongue J. A."/>
            <person name="Jaron S. K."/>
        </authorList>
    </citation>
    <scope>NUCLEOTIDE SEQUENCE</scope>
</reference>
<dbReference type="Proteomes" id="UP000708208">
    <property type="component" value="Unassembled WGS sequence"/>
</dbReference>
<comment type="caution">
    <text evidence="2">The sequence shown here is derived from an EMBL/GenBank/DDBJ whole genome shotgun (WGS) entry which is preliminary data.</text>
</comment>
<sequence>EKEQLLILEGIKLGKPITLNLDHKQLIRTKNSVMKETYLPVTTYQKKEISKARTKKKSVKIKLSAKQLEFINTNNKTGGFLPALVAALPAIAAASSIIKNGFDAYSNHRANNQLVEEVKKRYKEEKPLHKQLTDILEEPVKSGTGLENNEKVLQFINNSKDIKLAMKKVGKGLYLNPASHRKPVEGEGLYLNPASHRKPVEGAGVNVKAKKKKRKGG</sequence>
<feature type="region of interest" description="Disordered" evidence="1">
    <location>
        <begin position="184"/>
        <end position="217"/>
    </location>
</feature>
<dbReference type="AlphaFoldDB" id="A0A8J2LCV7"/>
<name>A0A8J2LCV7_9HEXA</name>
<accession>A0A8J2LCV7</accession>
<gene>
    <name evidence="2" type="ORF">AFUS01_LOCUS30864</name>
</gene>
<evidence type="ECO:0000313" key="3">
    <source>
        <dbReference type="Proteomes" id="UP000708208"/>
    </source>
</evidence>
<evidence type="ECO:0000313" key="2">
    <source>
        <dbReference type="EMBL" id="CAG7820474.1"/>
    </source>
</evidence>
<proteinExistence type="predicted"/>
<dbReference type="EMBL" id="CAJVCH010479538">
    <property type="protein sequence ID" value="CAG7820474.1"/>
    <property type="molecule type" value="Genomic_DNA"/>
</dbReference>
<keyword evidence="3" id="KW-1185">Reference proteome</keyword>